<protein>
    <recommendedName>
        <fullName evidence="5">DUF1674 domain-containing protein</fullName>
    </recommendedName>
</protein>
<comment type="caution">
    <text evidence="3">The sequence shown here is derived from an EMBL/GenBank/DDBJ whole genome shotgun (WGS) entry which is preliminary data.</text>
</comment>
<evidence type="ECO:0000256" key="2">
    <source>
        <dbReference type="SAM" id="MobiDB-lite"/>
    </source>
</evidence>
<evidence type="ECO:0000256" key="1">
    <source>
        <dbReference type="ARBA" id="ARBA00005701"/>
    </source>
</evidence>
<accession>A0A4R2GY41</accession>
<evidence type="ECO:0000313" key="3">
    <source>
        <dbReference type="EMBL" id="TCO14611.1"/>
    </source>
</evidence>
<feature type="region of interest" description="Disordered" evidence="2">
    <location>
        <begin position="49"/>
        <end position="78"/>
    </location>
</feature>
<gene>
    <name evidence="3" type="ORF">EV666_103119</name>
</gene>
<dbReference type="Pfam" id="PF07896">
    <property type="entry name" value="DUF1674"/>
    <property type="match status" value="1"/>
</dbReference>
<organism evidence="3 4">
    <name type="scientific">Camelimonas lactis</name>
    <dbReference type="NCBI Taxonomy" id="659006"/>
    <lineage>
        <taxon>Bacteria</taxon>
        <taxon>Pseudomonadati</taxon>
        <taxon>Pseudomonadota</taxon>
        <taxon>Alphaproteobacteria</taxon>
        <taxon>Hyphomicrobiales</taxon>
        <taxon>Chelatococcaceae</taxon>
        <taxon>Camelimonas</taxon>
    </lineage>
</organism>
<dbReference type="AlphaFoldDB" id="A0A4R2GY41"/>
<dbReference type="RefSeq" id="WP_132004072.1">
    <property type="nucleotide sequence ID" value="NZ_JBHUNN010000002.1"/>
</dbReference>
<name>A0A4R2GY41_9HYPH</name>
<evidence type="ECO:0008006" key="5">
    <source>
        <dbReference type="Google" id="ProtNLM"/>
    </source>
</evidence>
<dbReference type="Proteomes" id="UP000294881">
    <property type="component" value="Unassembled WGS sequence"/>
</dbReference>
<evidence type="ECO:0000313" key="4">
    <source>
        <dbReference type="Proteomes" id="UP000294881"/>
    </source>
</evidence>
<sequence>MTDDNPTASPAASGQENTSQPRQLTPAAQRALAEAEARRADLEARIAALGDKTELGGRAGPDPVRYQDWENNGIASDF</sequence>
<dbReference type="EMBL" id="SLWL01000003">
    <property type="protein sequence ID" value="TCO14611.1"/>
    <property type="molecule type" value="Genomic_DNA"/>
</dbReference>
<proteinExistence type="inferred from homology"/>
<feature type="compositionally biased region" description="Polar residues" evidence="2">
    <location>
        <begin position="69"/>
        <end position="78"/>
    </location>
</feature>
<reference evidence="3 4" key="1">
    <citation type="submission" date="2019-03" db="EMBL/GenBank/DDBJ databases">
        <title>Genomic Encyclopedia of Type Strains, Phase IV (KMG-IV): sequencing the most valuable type-strain genomes for metagenomic binning, comparative biology and taxonomic classification.</title>
        <authorList>
            <person name="Goeker M."/>
        </authorList>
    </citation>
    <scope>NUCLEOTIDE SEQUENCE [LARGE SCALE GENOMIC DNA]</scope>
    <source>
        <strain evidence="3 4">DSM 22958</strain>
    </source>
</reference>
<dbReference type="InterPro" id="IPR012875">
    <property type="entry name" value="SDHF4"/>
</dbReference>
<feature type="compositionally biased region" description="Polar residues" evidence="2">
    <location>
        <begin position="1"/>
        <end position="23"/>
    </location>
</feature>
<feature type="region of interest" description="Disordered" evidence="2">
    <location>
        <begin position="1"/>
        <end position="36"/>
    </location>
</feature>
<keyword evidence="4" id="KW-1185">Reference proteome</keyword>
<comment type="similarity">
    <text evidence="1">Belongs to the SDHAF4 family.</text>
</comment>